<evidence type="ECO:0000256" key="2">
    <source>
        <dbReference type="SAM" id="SignalP"/>
    </source>
</evidence>
<gene>
    <name evidence="3" type="primary">Necator_chrIII.g12839</name>
    <name evidence="3" type="ORF">RB195_012072</name>
</gene>
<evidence type="ECO:0000313" key="3">
    <source>
        <dbReference type="EMBL" id="KAK6745729.1"/>
    </source>
</evidence>
<dbReference type="EMBL" id="JAVFWL010000003">
    <property type="protein sequence ID" value="KAK6745729.1"/>
    <property type="molecule type" value="Genomic_DNA"/>
</dbReference>
<reference evidence="3 4" key="1">
    <citation type="submission" date="2023-08" db="EMBL/GenBank/DDBJ databases">
        <title>A Necator americanus chromosomal reference genome.</title>
        <authorList>
            <person name="Ilik V."/>
            <person name="Petrzelkova K.J."/>
            <person name="Pardy F."/>
            <person name="Fuh T."/>
            <person name="Niatou-Singa F.S."/>
            <person name="Gouil Q."/>
            <person name="Baker L."/>
            <person name="Ritchie M.E."/>
            <person name="Jex A.R."/>
            <person name="Gazzola D."/>
            <person name="Li H."/>
            <person name="Toshio Fujiwara R."/>
            <person name="Zhan B."/>
            <person name="Aroian R.V."/>
            <person name="Pafco B."/>
            <person name="Schwarz E.M."/>
        </authorList>
    </citation>
    <scope>NUCLEOTIDE SEQUENCE [LARGE SCALE GENOMIC DNA]</scope>
    <source>
        <strain evidence="3 4">Aroian</strain>
        <tissue evidence="3">Whole animal</tissue>
    </source>
</reference>
<feature type="signal peptide" evidence="2">
    <location>
        <begin position="1"/>
        <end position="17"/>
    </location>
</feature>
<proteinExistence type="predicted"/>
<evidence type="ECO:0000256" key="1">
    <source>
        <dbReference type="SAM" id="Phobius"/>
    </source>
</evidence>
<evidence type="ECO:0000313" key="4">
    <source>
        <dbReference type="Proteomes" id="UP001303046"/>
    </source>
</evidence>
<feature type="transmembrane region" description="Helical" evidence="1">
    <location>
        <begin position="54"/>
        <end position="76"/>
    </location>
</feature>
<organism evidence="3 4">
    <name type="scientific">Necator americanus</name>
    <name type="common">Human hookworm</name>
    <dbReference type="NCBI Taxonomy" id="51031"/>
    <lineage>
        <taxon>Eukaryota</taxon>
        <taxon>Metazoa</taxon>
        <taxon>Ecdysozoa</taxon>
        <taxon>Nematoda</taxon>
        <taxon>Chromadorea</taxon>
        <taxon>Rhabditida</taxon>
        <taxon>Rhabditina</taxon>
        <taxon>Rhabditomorpha</taxon>
        <taxon>Strongyloidea</taxon>
        <taxon>Ancylostomatidae</taxon>
        <taxon>Bunostominae</taxon>
        <taxon>Necator</taxon>
    </lineage>
</organism>
<name>A0ABR1D5E0_NECAM</name>
<keyword evidence="2" id="KW-0732">Signal</keyword>
<accession>A0ABR1D5E0</accession>
<keyword evidence="4" id="KW-1185">Reference proteome</keyword>
<keyword evidence="1" id="KW-0472">Membrane</keyword>
<dbReference type="Proteomes" id="UP001303046">
    <property type="component" value="Unassembled WGS sequence"/>
</dbReference>
<sequence>MNAVVLITFLLVVDVFSLDKTWTHDHPETGIIGNEVVLHSEQERRTIARKKHKVFPIVPVLNGLLWGGTAVSAYYIGRGVFGAIKRYIG</sequence>
<keyword evidence="1" id="KW-0812">Transmembrane</keyword>
<feature type="chain" id="PRO_5045909044" evidence="2">
    <location>
        <begin position="18"/>
        <end position="89"/>
    </location>
</feature>
<comment type="caution">
    <text evidence="3">The sequence shown here is derived from an EMBL/GenBank/DDBJ whole genome shotgun (WGS) entry which is preliminary data.</text>
</comment>
<protein>
    <submittedName>
        <fullName evidence="3">Uncharacterized protein</fullName>
    </submittedName>
</protein>
<keyword evidence="1" id="KW-1133">Transmembrane helix</keyword>